<organism evidence="4 5">
    <name type="scientific">Bosea robiniae</name>
    <dbReference type="NCBI Taxonomy" id="1036780"/>
    <lineage>
        <taxon>Bacteria</taxon>
        <taxon>Pseudomonadati</taxon>
        <taxon>Pseudomonadota</taxon>
        <taxon>Alphaproteobacteria</taxon>
        <taxon>Hyphomicrobiales</taxon>
        <taxon>Boseaceae</taxon>
        <taxon>Bosea</taxon>
    </lineage>
</organism>
<evidence type="ECO:0000256" key="2">
    <source>
        <dbReference type="ARBA" id="ARBA00023235"/>
    </source>
</evidence>
<sequence>MLKNLDPVLSADLLWVLAAMGHGDDLALVDANHPAETIASATTSGRLIRLPGLTMQRAARAILSVLPIDDFEPAPLRRMEVVGDAAAIPDVQRAVQSEIDKALGRSSPLARLERFAFYDQARRAFAVVQVGDPRPYGCFLLRKGVIAGEPG</sequence>
<dbReference type="Proteomes" id="UP000199468">
    <property type="component" value="Unassembled WGS sequence"/>
</dbReference>
<reference evidence="4 5" key="1">
    <citation type="submission" date="2016-10" db="EMBL/GenBank/DDBJ databases">
        <authorList>
            <person name="Varghese N."/>
            <person name="Submissions S."/>
        </authorList>
    </citation>
    <scope>NUCLEOTIDE SEQUENCE [LARGE SCALE GENOMIC DNA]</scope>
    <source>
        <strain evidence="4 5">DSM 26672</strain>
    </source>
</reference>
<evidence type="ECO:0000313" key="4">
    <source>
        <dbReference type="EMBL" id="SDG28088.1"/>
    </source>
</evidence>
<dbReference type="Gene3D" id="3.40.1650.10">
    <property type="entry name" value="RbsD-like domain"/>
    <property type="match status" value="1"/>
</dbReference>
<dbReference type="SUPFAM" id="SSF102546">
    <property type="entry name" value="RbsD-like"/>
    <property type="match status" value="1"/>
</dbReference>
<dbReference type="InterPro" id="IPR007721">
    <property type="entry name" value="RbsD_FucU"/>
</dbReference>
<dbReference type="InterPro" id="IPR023750">
    <property type="entry name" value="RbsD-like_sf"/>
</dbReference>
<keyword evidence="2" id="KW-0413">Isomerase</keyword>
<evidence type="ECO:0000256" key="1">
    <source>
        <dbReference type="ARBA" id="ARBA00000223"/>
    </source>
</evidence>
<dbReference type="PANTHER" id="PTHR31690:SF4">
    <property type="entry name" value="FUCOSE MUTAROTASE"/>
    <property type="match status" value="1"/>
</dbReference>
<dbReference type="EMBL" id="FNBZ01000003">
    <property type="protein sequence ID" value="SDG28088.1"/>
    <property type="molecule type" value="Genomic_DNA"/>
</dbReference>
<dbReference type="RefSeq" id="WP_091856969.1">
    <property type="nucleotide sequence ID" value="NZ_FNBZ01000003.1"/>
</dbReference>
<evidence type="ECO:0000313" key="5">
    <source>
        <dbReference type="Proteomes" id="UP000199468"/>
    </source>
</evidence>
<dbReference type="InterPro" id="IPR050443">
    <property type="entry name" value="RbsD/FucU_mutarotase"/>
</dbReference>
<name>A0ABY0NXX6_9HYPH</name>
<dbReference type="Pfam" id="PF05025">
    <property type="entry name" value="RbsD_FucU"/>
    <property type="match status" value="1"/>
</dbReference>
<dbReference type="PANTHER" id="PTHR31690">
    <property type="entry name" value="FUCOSE MUTAROTASE"/>
    <property type="match status" value="1"/>
</dbReference>
<comment type="caution">
    <text evidence="4">The sequence shown here is derived from an EMBL/GenBank/DDBJ whole genome shotgun (WGS) entry which is preliminary data.</text>
</comment>
<comment type="catalytic activity">
    <reaction evidence="3">
        <text>alpha-L-fucose = beta-L-fucose</text>
        <dbReference type="Rhea" id="RHEA:25580"/>
        <dbReference type="ChEBI" id="CHEBI:42548"/>
        <dbReference type="ChEBI" id="CHEBI:42589"/>
        <dbReference type="EC" id="5.1.3.29"/>
    </reaction>
</comment>
<gene>
    <name evidence="4" type="ORF">SAMN05421844_103399</name>
</gene>
<proteinExistence type="predicted"/>
<evidence type="ECO:0000256" key="3">
    <source>
        <dbReference type="ARBA" id="ARBA00036324"/>
    </source>
</evidence>
<protein>
    <submittedName>
        <fullName evidence="4">L-fucose mutarotase</fullName>
    </submittedName>
</protein>
<accession>A0ABY0NXX6</accession>
<comment type="catalytic activity">
    <reaction evidence="1">
        <text>beta-D-ribopyranose = beta-D-ribofuranose</text>
        <dbReference type="Rhea" id="RHEA:25432"/>
        <dbReference type="ChEBI" id="CHEBI:27476"/>
        <dbReference type="ChEBI" id="CHEBI:47002"/>
        <dbReference type="EC" id="5.4.99.62"/>
    </reaction>
</comment>
<keyword evidence="5" id="KW-1185">Reference proteome</keyword>